<evidence type="ECO:0000256" key="1">
    <source>
        <dbReference type="ARBA" id="ARBA00022603"/>
    </source>
</evidence>
<dbReference type="Gene3D" id="3.40.50.150">
    <property type="entry name" value="Vaccinia Virus protein VP39"/>
    <property type="match status" value="1"/>
</dbReference>
<dbReference type="OrthoDB" id="4774874at2"/>
<gene>
    <name evidence="5" type="ORF">JD79_00261</name>
</gene>
<dbReference type="GO" id="GO:0008171">
    <property type="term" value="F:O-methyltransferase activity"/>
    <property type="evidence" value="ECO:0007669"/>
    <property type="project" value="InterPro"/>
</dbReference>
<dbReference type="Proteomes" id="UP000246661">
    <property type="component" value="Unassembled WGS sequence"/>
</dbReference>
<dbReference type="PANTHER" id="PTHR43167:SF1">
    <property type="entry name" value="PUTATIVE (AFU_ORTHOLOGUE AFUA_6G01830)-RELATED"/>
    <property type="match status" value="1"/>
</dbReference>
<evidence type="ECO:0000256" key="2">
    <source>
        <dbReference type="ARBA" id="ARBA00022679"/>
    </source>
</evidence>
<feature type="region of interest" description="Disordered" evidence="4">
    <location>
        <begin position="215"/>
        <end position="234"/>
    </location>
</feature>
<dbReference type="CDD" id="cd02440">
    <property type="entry name" value="AdoMet_MTases"/>
    <property type="match status" value="1"/>
</dbReference>
<dbReference type="SUPFAM" id="SSF53335">
    <property type="entry name" value="S-adenosyl-L-methionine-dependent methyltransferases"/>
    <property type="match status" value="1"/>
</dbReference>
<keyword evidence="6" id="KW-1185">Reference proteome</keyword>
<proteinExistence type="predicted"/>
<keyword evidence="1 5" id="KW-0489">Methyltransferase</keyword>
<name>A0A317QDR4_9ACTN</name>
<reference evidence="6" key="1">
    <citation type="submission" date="2018-05" db="EMBL/GenBank/DDBJ databases">
        <authorList>
            <person name="Klenk H.-P."/>
            <person name="Huntemann M."/>
            <person name="Clum A."/>
            <person name="Pillay M."/>
            <person name="Palaniappan K."/>
            <person name="Varghese N."/>
            <person name="Mikhailova N."/>
            <person name="Stamatis D."/>
            <person name="Reddy T."/>
            <person name="Daum C."/>
            <person name="Shapiro N."/>
            <person name="Ivanova N."/>
            <person name="Kyrpides N."/>
            <person name="Woyke T."/>
        </authorList>
    </citation>
    <scope>NUCLEOTIDE SEQUENCE [LARGE SCALE GENOMIC DNA]</scope>
    <source>
        <strain evidence="6">DSM 45417</strain>
    </source>
</reference>
<sequence>MSAEGPWRAGGTGGAAWADRYATEDPVLAAARTQAASLGGPPPPEPAAGATLAVLAAGAGARAVVSVGSGGGVVGLWLLRGMRPDGVLTALDGDPEQLRGARRAFTEAGVPAGRTRLIFGTPAEVLPRLSPGAYDLVVCAGPPTEYAAHLPALLGLLRTGGTLACHGLLAGDRIGDRAARDPETVTWRDLARSVREDEQLTSAVLPIGAGLLVATRRGQPRNGTSASGSHGPPR</sequence>
<protein>
    <submittedName>
        <fullName evidence="5">Putative O-methyltransferase YrrM</fullName>
    </submittedName>
</protein>
<dbReference type="InterPro" id="IPR029063">
    <property type="entry name" value="SAM-dependent_MTases_sf"/>
</dbReference>
<dbReference type="PROSITE" id="PS51682">
    <property type="entry name" value="SAM_OMT_I"/>
    <property type="match status" value="1"/>
</dbReference>
<accession>A0A317QDR4</accession>
<keyword evidence="3" id="KW-0949">S-adenosyl-L-methionine</keyword>
<comment type="caution">
    <text evidence="5">The sequence shown here is derived from an EMBL/GenBank/DDBJ whole genome shotgun (WGS) entry which is preliminary data.</text>
</comment>
<dbReference type="Pfam" id="PF01596">
    <property type="entry name" value="Methyltransf_3"/>
    <property type="match status" value="1"/>
</dbReference>
<dbReference type="RefSeq" id="WP_110004075.1">
    <property type="nucleotide sequence ID" value="NZ_QGTX01000001.1"/>
</dbReference>
<evidence type="ECO:0000313" key="5">
    <source>
        <dbReference type="EMBL" id="PWW21133.1"/>
    </source>
</evidence>
<dbReference type="PANTHER" id="PTHR43167">
    <property type="entry name" value="PUTATIVE (AFU_ORTHOLOGUE AFUA_6G01830)-RELATED"/>
    <property type="match status" value="1"/>
</dbReference>
<evidence type="ECO:0000256" key="3">
    <source>
        <dbReference type="ARBA" id="ARBA00022691"/>
    </source>
</evidence>
<dbReference type="GO" id="GO:0032259">
    <property type="term" value="P:methylation"/>
    <property type="evidence" value="ECO:0007669"/>
    <property type="project" value="UniProtKB-KW"/>
</dbReference>
<evidence type="ECO:0000256" key="4">
    <source>
        <dbReference type="SAM" id="MobiDB-lite"/>
    </source>
</evidence>
<dbReference type="AlphaFoldDB" id="A0A317QDR4"/>
<organism evidence="5 6">
    <name type="scientific">Geodermatophilus normandii</name>
    <dbReference type="NCBI Taxonomy" id="1137989"/>
    <lineage>
        <taxon>Bacteria</taxon>
        <taxon>Bacillati</taxon>
        <taxon>Actinomycetota</taxon>
        <taxon>Actinomycetes</taxon>
        <taxon>Geodermatophilales</taxon>
        <taxon>Geodermatophilaceae</taxon>
        <taxon>Geodermatophilus</taxon>
    </lineage>
</organism>
<keyword evidence="2 5" id="KW-0808">Transferase</keyword>
<dbReference type="EMBL" id="QGTX01000001">
    <property type="protein sequence ID" value="PWW21133.1"/>
    <property type="molecule type" value="Genomic_DNA"/>
</dbReference>
<evidence type="ECO:0000313" key="6">
    <source>
        <dbReference type="Proteomes" id="UP000246661"/>
    </source>
</evidence>
<dbReference type="InterPro" id="IPR002935">
    <property type="entry name" value="SAM_O-MeTrfase"/>
</dbReference>